<gene>
    <name evidence="4" type="ORF">J4557_27950</name>
</gene>
<evidence type="ECO:0000259" key="2">
    <source>
        <dbReference type="SMART" id="SM00065"/>
    </source>
</evidence>
<keyword evidence="1" id="KW-0378">Hydrolase</keyword>
<organism evidence="4 5">
    <name type="scientific">Actinomadura nitritigenes</name>
    <dbReference type="NCBI Taxonomy" id="134602"/>
    <lineage>
        <taxon>Bacteria</taxon>
        <taxon>Bacillati</taxon>
        <taxon>Actinomycetota</taxon>
        <taxon>Actinomycetes</taxon>
        <taxon>Streptosporangiales</taxon>
        <taxon>Thermomonosporaceae</taxon>
        <taxon>Actinomadura</taxon>
    </lineage>
</organism>
<accession>A0ABS3R5P9</accession>
<dbReference type="Gene3D" id="3.30.450.40">
    <property type="match status" value="2"/>
</dbReference>
<dbReference type="InterPro" id="IPR052016">
    <property type="entry name" value="Bact_Sigma-Reg"/>
</dbReference>
<dbReference type="SUPFAM" id="SSF81606">
    <property type="entry name" value="PP2C-like"/>
    <property type="match status" value="1"/>
</dbReference>
<comment type="caution">
    <text evidence="4">The sequence shown here is derived from an EMBL/GenBank/DDBJ whole genome shotgun (WGS) entry which is preliminary data.</text>
</comment>
<dbReference type="SMART" id="SM00331">
    <property type="entry name" value="PP2C_SIG"/>
    <property type="match status" value="1"/>
</dbReference>
<dbReference type="Pfam" id="PF13185">
    <property type="entry name" value="GAF_2"/>
    <property type="match status" value="1"/>
</dbReference>
<protein>
    <submittedName>
        <fullName evidence="4">SpoIIE family protein phosphatase</fullName>
    </submittedName>
</protein>
<dbReference type="InterPro" id="IPR001932">
    <property type="entry name" value="PPM-type_phosphatase-like_dom"/>
</dbReference>
<dbReference type="InterPro" id="IPR036457">
    <property type="entry name" value="PPM-type-like_dom_sf"/>
</dbReference>
<dbReference type="CDD" id="cd00130">
    <property type="entry name" value="PAS"/>
    <property type="match status" value="1"/>
</dbReference>
<dbReference type="SMART" id="SM00065">
    <property type="entry name" value="GAF"/>
    <property type="match status" value="1"/>
</dbReference>
<dbReference type="SUPFAM" id="SSF55785">
    <property type="entry name" value="PYP-like sensor domain (PAS domain)"/>
    <property type="match status" value="1"/>
</dbReference>
<evidence type="ECO:0000259" key="3">
    <source>
        <dbReference type="SMART" id="SM00331"/>
    </source>
</evidence>
<dbReference type="Gene3D" id="3.60.40.10">
    <property type="entry name" value="PPM-type phosphatase domain"/>
    <property type="match status" value="1"/>
</dbReference>
<evidence type="ECO:0000256" key="1">
    <source>
        <dbReference type="ARBA" id="ARBA00022801"/>
    </source>
</evidence>
<name>A0ABS3R5P9_9ACTN</name>
<dbReference type="InterPro" id="IPR003018">
    <property type="entry name" value="GAF"/>
</dbReference>
<reference evidence="4 5" key="1">
    <citation type="submission" date="2021-03" db="EMBL/GenBank/DDBJ databases">
        <authorList>
            <person name="Kanchanasin P."/>
            <person name="Saeng-In P."/>
            <person name="Phongsopitanun W."/>
            <person name="Yuki M."/>
            <person name="Kudo T."/>
            <person name="Ohkuma M."/>
            <person name="Tanasupawat S."/>
        </authorList>
    </citation>
    <scope>NUCLEOTIDE SEQUENCE [LARGE SCALE GENOMIC DNA]</scope>
    <source>
        <strain evidence="4 5">L46</strain>
    </source>
</reference>
<evidence type="ECO:0000313" key="4">
    <source>
        <dbReference type="EMBL" id="MBO2441362.1"/>
    </source>
</evidence>
<dbReference type="Gene3D" id="3.30.450.20">
    <property type="entry name" value="PAS domain"/>
    <property type="match status" value="1"/>
</dbReference>
<feature type="domain" description="PPM-type phosphatase" evidence="3">
    <location>
        <begin position="468"/>
        <end position="683"/>
    </location>
</feature>
<dbReference type="Proteomes" id="UP000666915">
    <property type="component" value="Unassembled WGS sequence"/>
</dbReference>
<sequence length="685" mass="72567">MVFEAVRDAGAHAGALYVLAPDEETLALEVLVGLPGEVAALWRRVALTHPLPATDAVRARQLIQVDGPEELSRRYPRAALVFPYRFGLVAAPVTHDGIVHGALLLLWPGARHDFLTPPVRERVGAACDLLGTVLHCTPAADRAFEPAPEPRVMAIPSSGAEPAEGEAVRFAERFPEGGVSLDLNGRVAFATRTAAALLGKDSVDLVGTLPWESLPWLNDPVCEDRYRAAVIGRQPSSFTAMRPDGQWLDFGLFPDDTGISLRIAPAQAPAVAQARSPAGAPPLRLGALHHLLHLAGALTEAVSVRDVVDLVADTVLPAFGAQALAMAVAEGGRLRVIGHRGYTPRVVERFDGTPLTFPSPAARALAEGTAGFFADRADLERAYPARARQYDGMAAWAYLPLIASGRPIGTWILAYDHPHTIGAEDRATLTALSGLIAQALDRARLYDTEHALAQGLQKELLPHALPEVSGLDVAARYLPAAQGVDIGGDFYDVIRLDDRTVAAVIGDVQGHNIAAAALMGQVRTAIHAHAAAGAPPDQVLARTNRLLADLQTDLFTSCLYTRIDLGANTACFASAGHLPPLLHEPDGTATVLDLDPGLLLGITADTTYRSHEVPLPPRAVLALYTDGLVEVPGEDIASGIDKLAEILDRGARCSLDTIADRLTAAAGDVGDRADDIALLLLRPHE</sequence>
<dbReference type="PANTHER" id="PTHR43156">
    <property type="entry name" value="STAGE II SPORULATION PROTEIN E-RELATED"/>
    <property type="match status" value="1"/>
</dbReference>
<dbReference type="PANTHER" id="PTHR43156:SF2">
    <property type="entry name" value="STAGE II SPORULATION PROTEIN E"/>
    <property type="match status" value="1"/>
</dbReference>
<proteinExistence type="predicted"/>
<dbReference type="InterPro" id="IPR029016">
    <property type="entry name" value="GAF-like_dom_sf"/>
</dbReference>
<evidence type="ECO:0000313" key="5">
    <source>
        <dbReference type="Proteomes" id="UP000666915"/>
    </source>
</evidence>
<dbReference type="Pfam" id="PF07228">
    <property type="entry name" value="SpoIIE"/>
    <property type="match status" value="1"/>
</dbReference>
<feature type="domain" description="GAF" evidence="2">
    <location>
        <begin position="299"/>
        <end position="450"/>
    </location>
</feature>
<dbReference type="InterPro" id="IPR000014">
    <property type="entry name" value="PAS"/>
</dbReference>
<dbReference type="EMBL" id="JAGEOK010000019">
    <property type="protein sequence ID" value="MBO2441362.1"/>
    <property type="molecule type" value="Genomic_DNA"/>
</dbReference>
<dbReference type="RefSeq" id="WP_208269730.1">
    <property type="nucleotide sequence ID" value="NZ_BAAAGM010000070.1"/>
</dbReference>
<dbReference type="SUPFAM" id="SSF55781">
    <property type="entry name" value="GAF domain-like"/>
    <property type="match status" value="2"/>
</dbReference>
<keyword evidence="5" id="KW-1185">Reference proteome</keyword>
<dbReference type="InterPro" id="IPR035965">
    <property type="entry name" value="PAS-like_dom_sf"/>
</dbReference>